<evidence type="ECO:0000256" key="1">
    <source>
        <dbReference type="ARBA" id="ARBA00022679"/>
    </source>
</evidence>
<proteinExistence type="predicted"/>
<dbReference type="Pfam" id="PF13420">
    <property type="entry name" value="Acetyltransf_4"/>
    <property type="match status" value="1"/>
</dbReference>
<evidence type="ECO:0000313" key="5">
    <source>
        <dbReference type="Proteomes" id="UP001204151"/>
    </source>
</evidence>
<dbReference type="PROSITE" id="PS51186">
    <property type="entry name" value="GNAT"/>
    <property type="match status" value="1"/>
</dbReference>
<dbReference type="InterPro" id="IPR000182">
    <property type="entry name" value="GNAT_dom"/>
</dbReference>
<dbReference type="CDD" id="cd04301">
    <property type="entry name" value="NAT_SF"/>
    <property type="match status" value="1"/>
</dbReference>
<dbReference type="PANTHER" id="PTHR43072">
    <property type="entry name" value="N-ACETYLTRANSFERASE"/>
    <property type="match status" value="1"/>
</dbReference>
<dbReference type="PANTHER" id="PTHR43072:SF23">
    <property type="entry name" value="UPF0039 PROTEIN C11D3.02C"/>
    <property type="match status" value="1"/>
</dbReference>
<gene>
    <name evidence="4" type="ORF">NX784_09360</name>
</gene>
<dbReference type="SUPFAM" id="SSF55729">
    <property type="entry name" value="Acyl-CoA N-acyltransferases (Nat)"/>
    <property type="match status" value="1"/>
</dbReference>
<sequence>MSTTHIRPATPADAARICAIYNHYVTTTTVSFEEQAVSEPEMAQRIADVGAAGLPWLVVEVDGALAGYAYATKWRVRPAYRYSVESSVYLDQAYAGRGLGRTLYGALLDRLRERDLHIVIGGIALPNDASAGLHEALGFRKVAHFSEVGKKFGRWLDVGYWELKLGQH</sequence>
<keyword evidence="1" id="KW-0808">Transferase</keyword>
<accession>A0ABT1ZPH4</accession>
<feature type="domain" description="N-acetyltransferase" evidence="3">
    <location>
        <begin position="4"/>
        <end position="167"/>
    </location>
</feature>
<organism evidence="4 5">
    <name type="scientific">Massilia pinisoli</name>
    <dbReference type="NCBI Taxonomy" id="1772194"/>
    <lineage>
        <taxon>Bacteria</taxon>
        <taxon>Pseudomonadati</taxon>
        <taxon>Pseudomonadota</taxon>
        <taxon>Betaproteobacteria</taxon>
        <taxon>Burkholderiales</taxon>
        <taxon>Oxalobacteraceae</taxon>
        <taxon>Telluria group</taxon>
        <taxon>Massilia</taxon>
    </lineage>
</organism>
<keyword evidence="2" id="KW-0012">Acyltransferase</keyword>
<dbReference type="RefSeq" id="WP_258816374.1">
    <property type="nucleotide sequence ID" value="NZ_JANUGW010000005.1"/>
</dbReference>
<reference evidence="4 5" key="1">
    <citation type="submission" date="2022-08" db="EMBL/GenBank/DDBJ databases">
        <title>Reclassification of Massilia species as members of the genera Telluria, Duganella, Pseudoduganella, Mokoshia gen. nov. and Zemynaea gen. nov. using orthogonal and non-orthogonal genome-based approaches.</title>
        <authorList>
            <person name="Bowman J.P."/>
        </authorList>
    </citation>
    <scope>NUCLEOTIDE SEQUENCE [LARGE SCALE GENOMIC DNA]</scope>
    <source>
        <strain evidence="4 5">JCM 31316</strain>
    </source>
</reference>
<dbReference type="Proteomes" id="UP001204151">
    <property type="component" value="Unassembled WGS sequence"/>
</dbReference>
<protein>
    <submittedName>
        <fullName evidence="4">GNAT family N-acetyltransferase</fullName>
    </submittedName>
</protein>
<evidence type="ECO:0000313" key="4">
    <source>
        <dbReference type="EMBL" id="MCS0581798.1"/>
    </source>
</evidence>
<evidence type="ECO:0000256" key="2">
    <source>
        <dbReference type="ARBA" id="ARBA00023315"/>
    </source>
</evidence>
<dbReference type="EMBL" id="JANUGW010000005">
    <property type="protein sequence ID" value="MCS0581798.1"/>
    <property type="molecule type" value="Genomic_DNA"/>
</dbReference>
<dbReference type="InterPro" id="IPR016181">
    <property type="entry name" value="Acyl_CoA_acyltransferase"/>
</dbReference>
<name>A0ABT1ZPH4_9BURK</name>
<dbReference type="NCBIfam" id="NF040504">
    <property type="entry name" value="resist_ArsN1b"/>
    <property type="match status" value="1"/>
</dbReference>
<dbReference type="Gene3D" id="3.40.630.30">
    <property type="match status" value="1"/>
</dbReference>
<evidence type="ECO:0000259" key="3">
    <source>
        <dbReference type="PROSITE" id="PS51186"/>
    </source>
</evidence>
<comment type="caution">
    <text evidence="4">The sequence shown here is derived from an EMBL/GenBank/DDBJ whole genome shotgun (WGS) entry which is preliminary data.</text>
</comment>
<keyword evidence="5" id="KW-1185">Reference proteome</keyword>